<protein>
    <submittedName>
        <fullName evidence="2">Spermidine synthase</fullName>
    </submittedName>
</protein>
<feature type="transmembrane region" description="Helical" evidence="1">
    <location>
        <begin position="230"/>
        <end position="249"/>
    </location>
</feature>
<keyword evidence="1" id="KW-0812">Transmembrane</keyword>
<feature type="transmembrane region" description="Helical" evidence="1">
    <location>
        <begin position="34"/>
        <end position="54"/>
    </location>
</feature>
<dbReference type="Proteomes" id="UP001564408">
    <property type="component" value="Unassembled WGS sequence"/>
</dbReference>
<evidence type="ECO:0000256" key="1">
    <source>
        <dbReference type="SAM" id="Phobius"/>
    </source>
</evidence>
<feature type="transmembrane region" description="Helical" evidence="1">
    <location>
        <begin position="66"/>
        <end position="85"/>
    </location>
</feature>
<dbReference type="RefSeq" id="WP_369665279.1">
    <property type="nucleotide sequence ID" value="NZ_JBDKXB010000001.1"/>
</dbReference>
<reference evidence="2 3" key="1">
    <citation type="submission" date="2024-05" db="EMBL/GenBank/DDBJ databases">
        <title>Genome Sequence and Characterization of the New Strain Purple Sulfur Bacterium of Genus Thioalkalicoccus.</title>
        <authorList>
            <person name="Bryantseva I.A."/>
            <person name="Kyndt J.A."/>
            <person name="Imhoff J.F."/>
        </authorList>
    </citation>
    <scope>NUCLEOTIDE SEQUENCE [LARGE SCALE GENOMIC DNA]</scope>
    <source>
        <strain evidence="2 3">Um2</strain>
    </source>
</reference>
<dbReference type="EMBL" id="JBDKXB010000001">
    <property type="protein sequence ID" value="MEY6430896.1"/>
    <property type="molecule type" value="Genomic_DNA"/>
</dbReference>
<organism evidence="2 3">
    <name type="scientific">Thioalkalicoccus limnaeus</name>
    <dbReference type="NCBI Taxonomy" id="120681"/>
    <lineage>
        <taxon>Bacteria</taxon>
        <taxon>Pseudomonadati</taxon>
        <taxon>Pseudomonadota</taxon>
        <taxon>Gammaproteobacteria</taxon>
        <taxon>Chromatiales</taxon>
        <taxon>Chromatiaceae</taxon>
        <taxon>Thioalkalicoccus</taxon>
    </lineage>
</organism>
<evidence type="ECO:0000313" key="2">
    <source>
        <dbReference type="EMBL" id="MEY6430896.1"/>
    </source>
</evidence>
<evidence type="ECO:0000313" key="3">
    <source>
        <dbReference type="Proteomes" id="UP001564408"/>
    </source>
</evidence>
<keyword evidence="1" id="KW-1133">Transmembrane helix</keyword>
<gene>
    <name evidence="2" type="ORF">ABC977_00555</name>
</gene>
<comment type="caution">
    <text evidence="2">The sequence shown here is derived from an EMBL/GenBank/DDBJ whole genome shotgun (WGS) entry which is preliminary data.</text>
</comment>
<feature type="transmembrane region" description="Helical" evidence="1">
    <location>
        <begin position="7"/>
        <end position="28"/>
    </location>
</feature>
<feature type="transmembrane region" description="Helical" evidence="1">
    <location>
        <begin position="179"/>
        <end position="203"/>
    </location>
</feature>
<proteinExistence type="predicted"/>
<accession>A0ABV4B986</accession>
<name>A0ABV4B986_9GAMM</name>
<keyword evidence="3" id="KW-1185">Reference proteome</keyword>
<feature type="transmembrane region" description="Helical" evidence="1">
    <location>
        <begin position="150"/>
        <end position="167"/>
    </location>
</feature>
<feature type="transmembrane region" description="Helical" evidence="1">
    <location>
        <begin position="124"/>
        <end position="144"/>
    </location>
</feature>
<feature type="transmembrane region" description="Helical" evidence="1">
    <location>
        <begin position="91"/>
        <end position="112"/>
    </location>
</feature>
<keyword evidence="1" id="KW-0472">Membrane</keyword>
<sequence length="261" mass="26600">MPNDGRFAAVVLTLFVWGLAGALFGGLFAGLYQMLAVLGVSGWWLPLLAATAAAMTTATFYSAMPVALAGAMGGVLGSIGYLVAAGHRIDLATILFVTTLSGFVAGVFYAWTVRGNPRPLAGPLTGMLAGLGAGVVLILGLRFFEGPVGMFVLAAGVVALVGTLFEVTERRIDRIAGLLPVAVGAPLIAGLIASVVGAGIWLMSGTTLGALDPGTRDAIQRLVTEIPPGALGGMLGGAVTGVLLEFMGYRLEDRLRRGGLD</sequence>